<accession>A0A423V8M5</accession>
<evidence type="ECO:0008006" key="6">
    <source>
        <dbReference type="Google" id="ProtNLM"/>
    </source>
</evidence>
<keyword evidence="3" id="KW-0119">Carbohydrate metabolism</keyword>
<protein>
    <recommendedName>
        <fullName evidence="6">Alternative oxidase</fullName>
    </recommendedName>
</protein>
<evidence type="ECO:0000256" key="2">
    <source>
        <dbReference type="ARBA" id="ARBA00023253"/>
    </source>
</evidence>
<keyword evidence="1" id="KW-0808">Transferase</keyword>
<reference evidence="4 5" key="1">
    <citation type="submission" date="2015-09" db="EMBL/GenBank/DDBJ databases">
        <title>Host preference determinants of Valsa canker pathogens revealed by comparative genomics.</title>
        <authorList>
            <person name="Yin Z."/>
            <person name="Huang L."/>
        </authorList>
    </citation>
    <scope>NUCLEOTIDE SEQUENCE [LARGE SCALE GENOMIC DNA]</scope>
    <source>
        <strain evidence="4 5">YSFL</strain>
    </source>
</reference>
<dbReference type="STRING" id="252740.A0A423V8M5"/>
<organism evidence="4 5">
    <name type="scientific">Cytospora chrysosperma</name>
    <name type="common">Cytospora canker fungus</name>
    <name type="synonym">Sphaeria chrysosperma</name>
    <dbReference type="NCBI Taxonomy" id="252740"/>
    <lineage>
        <taxon>Eukaryota</taxon>
        <taxon>Fungi</taxon>
        <taxon>Dikarya</taxon>
        <taxon>Ascomycota</taxon>
        <taxon>Pezizomycotina</taxon>
        <taxon>Sordariomycetes</taxon>
        <taxon>Sordariomycetidae</taxon>
        <taxon>Diaporthales</taxon>
        <taxon>Cytosporaceae</taxon>
        <taxon>Cytospora</taxon>
    </lineage>
</organism>
<dbReference type="AlphaFoldDB" id="A0A423V8M5"/>
<keyword evidence="2" id="KW-0294">Fucose metabolism</keyword>
<dbReference type="GO" id="GO:0016740">
    <property type="term" value="F:transferase activity"/>
    <property type="evidence" value="ECO:0007669"/>
    <property type="project" value="UniProtKB-KW"/>
</dbReference>
<evidence type="ECO:0000256" key="1">
    <source>
        <dbReference type="ARBA" id="ARBA00022679"/>
    </source>
</evidence>
<dbReference type="OrthoDB" id="20368at2759"/>
<dbReference type="InterPro" id="IPR019378">
    <property type="entry name" value="GDP-Fuc_O-FucTrfase"/>
</dbReference>
<proteinExistence type="predicted"/>
<name>A0A423V8M5_CYTCH</name>
<comment type="caution">
    <text evidence="4">The sequence shown here is derived from an EMBL/GenBank/DDBJ whole genome shotgun (WGS) entry which is preliminary data.</text>
</comment>
<gene>
    <name evidence="4" type="ORF">VSDG_09925</name>
</gene>
<evidence type="ECO:0000313" key="5">
    <source>
        <dbReference type="Proteomes" id="UP000284375"/>
    </source>
</evidence>
<dbReference type="CDD" id="cd11296">
    <property type="entry name" value="O-FucT_like"/>
    <property type="match status" value="1"/>
</dbReference>
<sequence length="452" mass="51402">MSIDYSWVPTADGGKANTGIPLTHGLGRPDLSSNTDLSDPDAPFIGWPLRRTCSEVSEWAEGVVWMCDNNWGGVGNVRNFILTCIRYAIEAGVTGLVVPSIGKRNDHNISDYMSGKEVRHFSYMFDEDNFREAMRENCPQITIYGSWLQIPNVTVPRDSLEPEIQKINPREYFNRESRDFLELDHHTDRFGDKFRAWVFHPENGKPPSATEPRIFRMIDWPGVLWEWPTWHDGPELANTFGGLLKFNKQVIRLGKKALANMHRFARDHASSVQHRRDTSTTRPSSIIHDTSAFLGVHLRTEADAEKFWPSYEEQEVAYLSKAEEMGFTVAYVATGNLSEARKFAEAARERLGVTVLTKVDLLDGADADEMASLSWDQQGLVDHVVLAGAEYFVGNSRSSFSILLAQKRHLMLGGLYTRPYKVRPGGYGRSMVVGPMEEYYDHWLFIWDAMWP</sequence>
<evidence type="ECO:0000256" key="3">
    <source>
        <dbReference type="ARBA" id="ARBA00023277"/>
    </source>
</evidence>
<dbReference type="Pfam" id="PF10250">
    <property type="entry name" value="O-FucT"/>
    <property type="match status" value="1"/>
</dbReference>
<dbReference type="Gene3D" id="3.40.50.11350">
    <property type="match status" value="1"/>
</dbReference>
<dbReference type="EMBL" id="LJZO01000090">
    <property type="protein sequence ID" value="ROV87198.1"/>
    <property type="molecule type" value="Genomic_DNA"/>
</dbReference>
<evidence type="ECO:0000313" key="4">
    <source>
        <dbReference type="EMBL" id="ROV87198.1"/>
    </source>
</evidence>
<dbReference type="Proteomes" id="UP000284375">
    <property type="component" value="Unassembled WGS sequence"/>
</dbReference>
<dbReference type="GO" id="GO:0006004">
    <property type="term" value="P:fucose metabolic process"/>
    <property type="evidence" value="ECO:0007669"/>
    <property type="project" value="UniProtKB-KW"/>
</dbReference>
<keyword evidence="5" id="KW-1185">Reference proteome</keyword>